<keyword evidence="4" id="KW-1185">Reference proteome</keyword>
<dbReference type="Proteomes" id="UP001301442">
    <property type="component" value="Chromosome"/>
</dbReference>
<evidence type="ECO:0000313" key="4">
    <source>
        <dbReference type="Proteomes" id="UP001301442"/>
    </source>
</evidence>
<evidence type="ECO:0000256" key="1">
    <source>
        <dbReference type="ARBA" id="ARBA00023235"/>
    </source>
</evidence>
<keyword evidence="1 3" id="KW-0413">Isomerase</keyword>
<gene>
    <name evidence="3" type="ORF">RI844_12365</name>
</gene>
<protein>
    <submittedName>
        <fullName evidence="3">Sugar phosphate isomerase/epimerase</fullName>
    </submittedName>
</protein>
<name>A0ABZ0GLB6_9GAMM</name>
<dbReference type="InterPro" id="IPR036237">
    <property type="entry name" value="Xyl_isomerase-like_sf"/>
</dbReference>
<dbReference type="RefSeq" id="WP_348394977.1">
    <property type="nucleotide sequence ID" value="NZ_CP136600.1"/>
</dbReference>
<sequence>MNCAMNMFLWTTHVTKEHLPELKLVKNSGYNMVEIPILNVDDISHYQWLGEQLKDIGLIPLSITARGEEDNPCSPDPAVRQLAVNNNKRAIDCANALGANKISGLLHTALGVFTGQGPTSQEWQWSVEVMRETAAYAQKMNIEISLEFINRFECYLTNTTADMARLVKDIDYPNVGILYDTFHANIEEKDVAEAIRENAHLINHVHISENDRSTPGSGHVRWDETFAALEEVGYNGTFAVEAFGLNLPELIPVVKIWRKMYESEEQICRDAYQFIKSYRVKD</sequence>
<dbReference type="InterPro" id="IPR050417">
    <property type="entry name" value="Sugar_Epim/Isomerase"/>
</dbReference>
<evidence type="ECO:0000313" key="3">
    <source>
        <dbReference type="EMBL" id="WOH36163.1"/>
    </source>
</evidence>
<dbReference type="GO" id="GO:0016853">
    <property type="term" value="F:isomerase activity"/>
    <property type="evidence" value="ECO:0007669"/>
    <property type="project" value="UniProtKB-KW"/>
</dbReference>
<reference evidence="3 4" key="1">
    <citation type="submission" date="2023-09" db="EMBL/GenBank/DDBJ databases">
        <authorList>
            <person name="Qi X."/>
        </authorList>
    </citation>
    <scope>NUCLEOTIDE SEQUENCE [LARGE SCALE GENOMIC DNA]</scope>
    <source>
        <strain evidence="3 4">S1-1</strain>
    </source>
</reference>
<organism evidence="3 4">
    <name type="scientific">Thalassotalea fonticola</name>
    <dbReference type="NCBI Taxonomy" id="3065649"/>
    <lineage>
        <taxon>Bacteria</taxon>
        <taxon>Pseudomonadati</taxon>
        <taxon>Pseudomonadota</taxon>
        <taxon>Gammaproteobacteria</taxon>
        <taxon>Alteromonadales</taxon>
        <taxon>Colwelliaceae</taxon>
        <taxon>Thalassotalea</taxon>
    </lineage>
</organism>
<feature type="domain" description="Xylose isomerase-like TIM barrel" evidence="2">
    <location>
        <begin position="23"/>
        <end position="252"/>
    </location>
</feature>
<dbReference type="Gene3D" id="3.20.20.150">
    <property type="entry name" value="Divalent-metal-dependent TIM barrel enzymes"/>
    <property type="match status" value="1"/>
</dbReference>
<dbReference type="EMBL" id="CP136600">
    <property type="protein sequence ID" value="WOH36163.1"/>
    <property type="molecule type" value="Genomic_DNA"/>
</dbReference>
<dbReference type="PANTHER" id="PTHR43489">
    <property type="entry name" value="ISOMERASE"/>
    <property type="match status" value="1"/>
</dbReference>
<dbReference type="SUPFAM" id="SSF51658">
    <property type="entry name" value="Xylose isomerase-like"/>
    <property type="match status" value="1"/>
</dbReference>
<dbReference type="Pfam" id="PF01261">
    <property type="entry name" value="AP_endonuc_2"/>
    <property type="match status" value="1"/>
</dbReference>
<accession>A0ABZ0GLB6</accession>
<dbReference type="InterPro" id="IPR013022">
    <property type="entry name" value="Xyl_isomerase-like_TIM-brl"/>
</dbReference>
<dbReference type="PANTHER" id="PTHR43489:SF7">
    <property type="entry name" value="3-DEHYDRO-D-GULOSIDE 4-EPIMERASE-RELATED"/>
    <property type="match status" value="1"/>
</dbReference>
<proteinExistence type="predicted"/>
<evidence type="ECO:0000259" key="2">
    <source>
        <dbReference type="Pfam" id="PF01261"/>
    </source>
</evidence>